<dbReference type="AlphaFoldDB" id="A0A7J8JHG4"/>
<reference evidence="1 2" key="1">
    <citation type="journal article" date="2020" name="Nature">
        <title>Six reference-quality genomes reveal evolution of bat adaptations.</title>
        <authorList>
            <person name="Jebb D."/>
            <person name="Huang Z."/>
            <person name="Pippel M."/>
            <person name="Hughes G.M."/>
            <person name="Lavrichenko K."/>
            <person name="Devanna P."/>
            <person name="Winkler S."/>
            <person name="Jermiin L.S."/>
            <person name="Skirmuntt E.C."/>
            <person name="Katzourakis A."/>
            <person name="Burkitt-Gray L."/>
            <person name="Ray D.A."/>
            <person name="Sullivan K.A.M."/>
            <person name="Roscito J.G."/>
            <person name="Kirilenko B.M."/>
            <person name="Davalos L.M."/>
            <person name="Corthals A.P."/>
            <person name="Power M.L."/>
            <person name="Jones G."/>
            <person name="Ransome R.D."/>
            <person name="Dechmann D.K.N."/>
            <person name="Locatelli A.G."/>
            <person name="Puechmaille S.J."/>
            <person name="Fedrigo O."/>
            <person name="Jarvis E.D."/>
            <person name="Hiller M."/>
            <person name="Vernes S.C."/>
            <person name="Myers E.W."/>
            <person name="Teeling E.C."/>
        </authorList>
    </citation>
    <scope>NUCLEOTIDE SEQUENCE [LARGE SCALE GENOMIC DNA]</scope>
    <source>
        <strain evidence="1">MRouAeg1</strain>
        <tissue evidence="1">Muscle</tissue>
    </source>
</reference>
<organism evidence="1 2">
    <name type="scientific">Rousettus aegyptiacus</name>
    <name type="common">Egyptian fruit bat</name>
    <name type="synonym">Pteropus aegyptiacus</name>
    <dbReference type="NCBI Taxonomy" id="9407"/>
    <lineage>
        <taxon>Eukaryota</taxon>
        <taxon>Metazoa</taxon>
        <taxon>Chordata</taxon>
        <taxon>Craniata</taxon>
        <taxon>Vertebrata</taxon>
        <taxon>Euteleostomi</taxon>
        <taxon>Mammalia</taxon>
        <taxon>Eutheria</taxon>
        <taxon>Laurasiatheria</taxon>
        <taxon>Chiroptera</taxon>
        <taxon>Yinpterochiroptera</taxon>
        <taxon>Pteropodoidea</taxon>
        <taxon>Pteropodidae</taxon>
        <taxon>Rousettinae</taxon>
        <taxon>Rousettus</taxon>
    </lineage>
</organism>
<name>A0A7J8JHG4_ROUAE</name>
<gene>
    <name evidence="1" type="ORF">HJG63_010149</name>
</gene>
<accession>A0A7J8JHG4</accession>
<keyword evidence="2" id="KW-1185">Reference proteome</keyword>
<evidence type="ECO:0000313" key="1">
    <source>
        <dbReference type="EMBL" id="KAF6495765.1"/>
    </source>
</evidence>
<dbReference type="EMBL" id="JACASE010000002">
    <property type="protein sequence ID" value="KAF6495765.1"/>
    <property type="molecule type" value="Genomic_DNA"/>
</dbReference>
<dbReference type="Proteomes" id="UP000593571">
    <property type="component" value="Unassembled WGS sequence"/>
</dbReference>
<comment type="caution">
    <text evidence="1">The sequence shown here is derived from an EMBL/GenBank/DDBJ whole genome shotgun (WGS) entry which is preliminary data.</text>
</comment>
<proteinExistence type="predicted"/>
<sequence>MFMGYCLKFYQCFPMTHQSEVKNRIQEQKTASSVLISFSYYKENNHFIYSSLFYFLFFHCPPIPPPFSSRGPSDDHGCGLRLSSIREYRKYMNTLLKTTPPHCLSSHQYCSYSLWTKLLDLNFLLLG</sequence>
<protein>
    <submittedName>
        <fullName evidence="1">Uncharacterized protein</fullName>
    </submittedName>
</protein>
<evidence type="ECO:0000313" key="2">
    <source>
        <dbReference type="Proteomes" id="UP000593571"/>
    </source>
</evidence>